<keyword evidence="3 5" id="KW-0442">Lipid degradation</keyword>
<dbReference type="GO" id="GO:0005737">
    <property type="term" value="C:cytoplasm"/>
    <property type="evidence" value="ECO:0007669"/>
    <property type="project" value="UniProtKB-ARBA"/>
</dbReference>
<name>A0A835I4I6_9MAGN</name>
<keyword evidence="8" id="KW-1185">Reference proteome</keyword>
<dbReference type="GO" id="GO:0016042">
    <property type="term" value="P:lipid catabolic process"/>
    <property type="evidence" value="ECO:0007669"/>
    <property type="project" value="UniProtKB-UniRule"/>
</dbReference>
<evidence type="ECO:0000256" key="3">
    <source>
        <dbReference type="ARBA" id="ARBA00022963"/>
    </source>
</evidence>
<comment type="caution">
    <text evidence="7">The sequence shown here is derived from an EMBL/GenBank/DDBJ whole genome shotgun (WGS) entry which is preliminary data.</text>
</comment>
<sequence>MSSSIATTWRQLSGQDHWNNMLDPLDIDLRRYILHYGDLSEVTYDTFNNEKTSKFCGSSRYGKADLFKKVGLVKNHPLVKYTVTKYFYATSTLPVPDAFLMKSFSREAWCKESNWIGYVAVATDEGVKVLGRREILVVWRGTIGTLEWINDLEFGLVSADKLLGTSGNPMVHKGWLSIYMSDDRKSPYNKASARDQVLPEVQRLVEKFQNEETSISVCGHSMGASLATLNAADIVASGITKPKVGCATPILVTAFVFACPRIGDPNFKHVCSNMKDLRVLRIFNALDVVPNYPFIGYSDIGEGLRIDTTQSPFLKSPGSITSWHKLEAYLHGIAGTQGSKGGFKLEVDRDISLANKTYDVLKNEYLVPAQWWCEKNRGMVQQENGSWKLNDHEENMDQSYLNN</sequence>
<dbReference type="Proteomes" id="UP000631114">
    <property type="component" value="Unassembled WGS sequence"/>
</dbReference>
<protein>
    <recommendedName>
        <fullName evidence="5">Phospholipase A1</fullName>
        <ecNumber evidence="5">3.1.1.-</ecNumber>
    </recommendedName>
</protein>
<dbReference type="PANTHER" id="PTHR31828">
    <property type="entry name" value="PHOSPHOLIPASE A1-IIGAMMA"/>
    <property type="match status" value="1"/>
</dbReference>
<dbReference type="FunFam" id="3.40.50.1820:FF:000065">
    <property type="entry name" value="Phospholipase A1-II 3"/>
    <property type="match status" value="1"/>
</dbReference>
<evidence type="ECO:0000256" key="5">
    <source>
        <dbReference type="RuleBase" id="RU367093"/>
    </source>
</evidence>
<keyword evidence="4 5" id="KW-0443">Lipid metabolism</keyword>
<evidence type="ECO:0000313" key="7">
    <source>
        <dbReference type="EMBL" id="KAF9609477.1"/>
    </source>
</evidence>
<gene>
    <name evidence="7" type="ORF">IFM89_016476</name>
</gene>
<evidence type="ECO:0000313" key="8">
    <source>
        <dbReference type="Proteomes" id="UP000631114"/>
    </source>
</evidence>
<dbReference type="Gene3D" id="3.40.50.1820">
    <property type="entry name" value="alpha/beta hydrolase"/>
    <property type="match status" value="1"/>
</dbReference>
<dbReference type="Pfam" id="PF01764">
    <property type="entry name" value="Lipase_3"/>
    <property type="match status" value="1"/>
</dbReference>
<dbReference type="InterPro" id="IPR033556">
    <property type="entry name" value="PLA"/>
</dbReference>
<dbReference type="InterPro" id="IPR002921">
    <property type="entry name" value="Fungal_lipase-type"/>
</dbReference>
<keyword evidence="2 5" id="KW-0378">Hydrolase</keyword>
<dbReference type="EMBL" id="JADFTS010000004">
    <property type="protein sequence ID" value="KAF9609477.1"/>
    <property type="molecule type" value="Genomic_DNA"/>
</dbReference>
<feature type="domain" description="Fungal lipase-type" evidence="6">
    <location>
        <begin position="137"/>
        <end position="295"/>
    </location>
</feature>
<evidence type="ECO:0000259" key="6">
    <source>
        <dbReference type="Pfam" id="PF01764"/>
    </source>
</evidence>
<dbReference type="AlphaFoldDB" id="A0A835I4I6"/>
<dbReference type="EC" id="3.1.1.-" evidence="5"/>
<evidence type="ECO:0000256" key="4">
    <source>
        <dbReference type="ARBA" id="ARBA00023098"/>
    </source>
</evidence>
<organism evidence="7 8">
    <name type="scientific">Coptis chinensis</name>
    <dbReference type="NCBI Taxonomy" id="261450"/>
    <lineage>
        <taxon>Eukaryota</taxon>
        <taxon>Viridiplantae</taxon>
        <taxon>Streptophyta</taxon>
        <taxon>Embryophyta</taxon>
        <taxon>Tracheophyta</taxon>
        <taxon>Spermatophyta</taxon>
        <taxon>Magnoliopsida</taxon>
        <taxon>Ranunculales</taxon>
        <taxon>Ranunculaceae</taxon>
        <taxon>Coptidoideae</taxon>
        <taxon>Coptis</taxon>
    </lineage>
</organism>
<dbReference type="GO" id="GO:0008970">
    <property type="term" value="F:phospholipase A1 activity"/>
    <property type="evidence" value="ECO:0007669"/>
    <property type="project" value="UniProtKB-UniRule"/>
</dbReference>
<dbReference type="OrthoDB" id="438440at2759"/>
<evidence type="ECO:0000256" key="1">
    <source>
        <dbReference type="ARBA" id="ARBA00010701"/>
    </source>
</evidence>
<evidence type="ECO:0000256" key="2">
    <source>
        <dbReference type="ARBA" id="ARBA00022801"/>
    </source>
</evidence>
<comment type="function">
    <text evidence="5">Acylhydrolase that catalyzes the hydrolysis of phospholipids at the sn-1 position.</text>
</comment>
<reference evidence="7 8" key="1">
    <citation type="submission" date="2020-10" db="EMBL/GenBank/DDBJ databases">
        <title>The Coptis chinensis genome and diversification of protoberbering-type alkaloids.</title>
        <authorList>
            <person name="Wang B."/>
            <person name="Shu S."/>
            <person name="Song C."/>
            <person name="Liu Y."/>
        </authorList>
    </citation>
    <scope>NUCLEOTIDE SEQUENCE [LARGE SCALE GENOMIC DNA]</scope>
    <source>
        <strain evidence="7">HL-2020</strain>
        <tissue evidence="7">Leaf</tissue>
    </source>
</reference>
<comment type="similarity">
    <text evidence="1 5">Belongs to the AB hydrolase superfamily. Lipase family.</text>
</comment>
<dbReference type="SUPFAM" id="SSF53474">
    <property type="entry name" value="alpha/beta-Hydrolases"/>
    <property type="match status" value="1"/>
</dbReference>
<proteinExistence type="inferred from homology"/>
<dbReference type="InterPro" id="IPR029058">
    <property type="entry name" value="AB_hydrolase_fold"/>
</dbReference>
<dbReference type="CDD" id="cd00519">
    <property type="entry name" value="Lipase_3"/>
    <property type="match status" value="1"/>
</dbReference>
<dbReference type="PANTHER" id="PTHR31828:SF1">
    <property type="entry name" value="PHOSPHOLIPASE A1-IIGAMMA"/>
    <property type="match status" value="1"/>
</dbReference>
<accession>A0A835I4I6</accession>